<name>A0A845GRI1_9BURK</name>
<evidence type="ECO:0000313" key="2">
    <source>
        <dbReference type="Proteomes" id="UP000447355"/>
    </source>
</evidence>
<dbReference type="Proteomes" id="UP000447355">
    <property type="component" value="Unassembled WGS sequence"/>
</dbReference>
<organism evidence="1 2">
    <name type="scientific">Duganella vulcania</name>
    <dbReference type="NCBI Taxonomy" id="2692166"/>
    <lineage>
        <taxon>Bacteria</taxon>
        <taxon>Pseudomonadati</taxon>
        <taxon>Pseudomonadota</taxon>
        <taxon>Betaproteobacteria</taxon>
        <taxon>Burkholderiales</taxon>
        <taxon>Oxalobacteraceae</taxon>
        <taxon>Telluria group</taxon>
        <taxon>Duganella</taxon>
    </lineage>
</organism>
<protein>
    <submittedName>
        <fullName evidence="1">Uncharacterized protein</fullName>
    </submittedName>
</protein>
<dbReference type="RefSeq" id="WP_161085074.1">
    <property type="nucleotide sequence ID" value="NZ_WWCX01000036.1"/>
</dbReference>
<proteinExistence type="predicted"/>
<dbReference type="AlphaFoldDB" id="A0A845GRI1"/>
<evidence type="ECO:0000313" key="1">
    <source>
        <dbReference type="EMBL" id="MYM95992.1"/>
    </source>
</evidence>
<dbReference type="EMBL" id="WWCX01000036">
    <property type="protein sequence ID" value="MYM95992.1"/>
    <property type="molecule type" value="Genomic_DNA"/>
</dbReference>
<comment type="caution">
    <text evidence="1">The sequence shown here is derived from an EMBL/GenBank/DDBJ whole genome shotgun (WGS) entry which is preliminary data.</text>
</comment>
<reference evidence="1" key="1">
    <citation type="submission" date="2019-12" db="EMBL/GenBank/DDBJ databases">
        <title>Novel species isolated from a subtropical stream in China.</title>
        <authorList>
            <person name="Lu H."/>
        </authorList>
    </citation>
    <scope>NUCLEOTIDE SEQUENCE [LARGE SCALE GENOMIC DNA]</scope>
    <source>
        <strain evidence="1">FT81W</strain>
    </source>
</reference>
<sequence>MGIFSRRRKPAVDIDGLGATLIALRLDGGDSAPAGSTVVVFNAGGHARRVPAGKVACEQGETALCFHPGPYTVHVAPFASAPEWGLRLRFVVDAANPRVTQQRFDLYLYSEMAERLELETLRVAAQAALQTELAQGALDLPPCTTMDEWHAFRAGLNQLMYTRFGVTVDDCVPVDLGDQVDYAEVLKSRAAIEADVVAATNAATEMVAEAPAAPSQVVNAATSCAPPAPAPHAATAAIPAARQDAFALRRLFIELPSLASELRALVLPDGLQIFQQHQTLLLRLGMAALNVNTMPALAWAAPDQPLADDEQARRTAQTLLALQALDEAWALLARFQRADHGQWPALLEDADRICANLETGLAFRRAPHAPRAEPSL</sequence>
<gene>
    <name evidence="1" type="ORF">GTP90_19200</name>
</gene>
<accession>A0A845GRI1</accession>